<sequence length="131" mass="14133">MDPLTYDAVLALFDDDEEEFVLELDAGDRPGLSAIQNALSAIRQLAYGAPADSMDEYVRMAETTALESLKRFCVDVVDSLGDEYLRGPSTQDLSRLLQIGEERGSLECLALWIACTGAGRSAQKAGRGSSP</sequence>
<reference evidence="1 2" key="1">
    <citation type="submission" date="2012-05" db="EMBL/GenBank/DDBJ databases">
        <title>Recombination and specialization in a pathogen metapopulation.</title>
        <authorList>
            <person name="Gardiner A."/>
            <person name="Kemen E."/>
            <person name="Schultz-Larsen T."/>
            <person name="MacLean D."/>
            <person name="Van Oosterhout C."/>
            <person name="Jones J.D.G."/>
        </authorList>
    </citation>
    <scope>NUCLEOTIDE SEQUENCE [LARGE SCALE GENOMIC DNA]</scope>
    <source>
        <strain evidence="1 2">Ac Nc2</strain>
    </source>
</reference>
<protein>
    <submittedName>
        <fullName evidence="1">Uncharacterized protein</fullName>
    </submittedName>
</protein>
<evidence type="ECO:0000313" key="1">
    <source>
        <dbReference type="EMBL" id="CCI44007.1"/>
    </source>
</evidence>
<accession>A0A024GCF4</accession>
<dbReference type="PANTHER" id="PTHR47150:SF7">
    <property type="entry name" value="NUCLEASE"/>
    <property type="match status" value="1"/>
</dbReference>
<evidence type="ECO:0000313" key="2">
    <source>
        <dbReference type="Proteomes" id="UP000053237"/>
    </source>
</evidence>
<dbReference type="InParanoid" id="A0A024GCF4"/>
<proteinExistence type="predicted"/>
<dbReference type="EMBL" id="CAIX01000059">
    <property type="protein sequence ID" value="CCI44007.1"/>
    <property type="molecule type" value="Genomic_DNA"/>
</dbReference>
<dbReference type="Proteomes" id="UP000053237">
    <property type="component" value="Unassembled WGS sequence"/>
</dbReference>
<organism evidence="1 2">
    <name type="scientific">Albugo candida</name>
    <dbReference type="NCBI Taxonomy" id="65357"/>
    <lineage>
        <taxon>Eukaryota</taxon>
        <taxon>Sar</taxon>
        <taxon>Stramenopiles</taxon>
        <taxon>Oomycota</taxon>
        <taxon>Peronosporomycetes</taxon>
        <taxon>Albuginales</taxon>
        <taxon>Albuginaceae</taxon>
        <taxon>Albugo</taxon>
    </lineage>
</organism>
<dbReference type="OrthoDB" id="127355at2759"/>
<name>A0A024GCF4_9STRA</name>
<dbReference type="STRING" id="65357.A0A024GCF4"/>
<dbReference type="AlphaFoldDB" id="A0A024GCF4"/>
<dbReference type="PANTHER" id="PTHR47150">
    <property type="entry name" value="OS12G0169200 PROTEIN"/>
    <property type="match status" value="1"/>
</dbReference>
<comment type="caution">
    <text evidence="1">The sequence shown here is derived from an EMBL/GenBank/DDBJ whole genome shotgun (WGS) entry which is preliminary data.</text>
</comment>
<keyword evidence="2" id="KW-1185">Reference proteome</keyword>
<gene>
    <name evidence="1" type="ORF">BN9_047910</name>
</gene>